<feature type="compositionally biased region" description="Basic and acidic residues" evidence="1">
    <location>
        <begin position="87"/>
        <end position="97"/>
    </location>
</feature>
<gene>
    <name evidence="2" type="ORF">ACJMK2_017928</name>
</gene>
<name>A0ABD3UEU5_SINWO</name>
<dbReference type="Proteomes" id="UP001634394">
    <property type="component" value="Unassembled WGS sequence"/>
</dbReference>
<feature type="region of interest" description="Disordered" evidence="1">
    <location>
        <begin position="55"/>
        <end position="97"/>
    </location>
</feature>
<comment type="caution">
    <text evidence="2">The sequence shown here is derived from an EMBL/GenBank/DDBJ whole genome shotgun (WGS) entry which is preliminary data.</text>
</comment>
<dbReference type="AlphaFoldDB" id="A0ABD3UEU5"/>
<organism evidence="2 3">
    <name type="scientific">Sinanodonta woodiana</name>
    <name type="common">Chinese pond mussel</name>
    <name type="synonym">Anodonta woodiana</name>
    <dbReference type="NCBI Taxonomy" id="1069815"/>
    <lineage>
        <taxon>Eukaryota</taxon>
        <taxon>Metazoa</taxon>
        <taxon>Spiralia</taxon>
        <taxon>Lophotrochozoa</taxon>
        <taxon>Mollusca</taxon>
        <taxon>Bivalvia</taxon>
        <taxon>Autobranchia</taxon>
        <taxon>Heteroconchia</taxon>
        <taxon>Palaeoheterodonta</taxon>
        <taxon>Unionida</taxon>
        <taxon>Unionoidea</taxon>
        <taxon>Unionidae</taxon>
        <taxon>Unioninae</taxon>
        <taxon>Sinanodonta</taxon>
    </lineage>
</organism>
<sequence>MLQNLLDTLAADIVPAPALSALFGLGLKEATNWSLRAAGRRTTLLLVWDKEDNNEEKGTLKYRRGRGRKQRRRETGPRCTPHTPQPEVHEEPAPVEPKRIQTVHGVTLEALHEQNTVKPATERFRSGDSGCGHVTN</sequence>
<evidence type="ECO:0000313" key="2">
    <source>
        <dbReference type="EMBL" id="KAL3846988.1"/>
    </source>
</evidence>
<dbReference type="EMBL" id="JBJQND010000016">
    <property type="protein sequence ID" value="KAL3846988.1"/>
    <property type="molecule type" value="Genomic_DNA"/>
</dbReference>
<evidence type="ECO:0000256" key="1">
    <source>
        <dbReference type="SAM" id="MobiDB-lite"/>
    </source>
</evidence>
<proteinExistence type="predicted"/>
<evidence type="ECO:0000313" key="3">
    <source>
        <dbReference type="Proteomes" id="UP001634394"/>
    </source>
</evidence>
<protein>
    <submittedName>
        <fullName evidence="2">Uncharacterized protein</fullName>
    </submittedName>
</protein>
<keyword evidence="3" id="KW-1185">Reference proteome</keyword>
<reference evidence="2 3" key="1">
    <citation type="submission" date="2024-11" db="EMBL/GenBank/DDBJ databases">
        <title>Chromosome-level genome assembly of the freshwater bivalve Anodonta woodiana.</title>
        <authorList>
            <person name="Chen X."/>
        </authorList>
    </citation>
    <scope>NUCLEOTIDE SEQUENCE [LARGE SCALE GENOMIC DNA]</scope>
    <source>
        <strain evidence="2">MN2024</strain>
        <tissue evidence="2">Gills</tissue>
    </source>
</reference>
<accession>A0ABD3UEU5</accession>
<feature type="compositionally biased region" description="Basic residues" evidence="1">
    <location>
        <begin position="60"/>
        <end position="72"/>
    </location>
</feature>